<evidence type="ECO:0000256" key="1">
    <source>
        <dbReference type="ARBA" id="ARBA00009364"/>
    </source>
</evidence>
<comment type="similarity">
    <text evidence="1 4">Belongs to the eukaryotic ribosomal protein eL42 family.</text>
</comment>
<evidence type="ECO:0000256" key="2">
    <source>
        <dbReference type="ARBA" id="ARBA00022980"/>
    </source>
</evidence>
<keyword evidence="3 4" id="KW-0687">Ribonucleoprotein</keyword>
<dbReference type="STRING" id="5098.A0A507QJ87"/>
<reference evidence="5 6" key="1">
    <citation type="submission" date="2019-06" db="EMBL/GenBank/DDBJ databases">
        <title>Wine fermentation using esterase from Monascus purpureus.</title>
        <authorList>
            <person name="Geng C."/>
            <person name="Zhang Y."/>
        </authorList>
    </citation>
    <scope>NUCLEOTIDE SEQUENCE [LARGE SCALE GENOMIC DNA]</scope>
    <source>
        <strain evidence="5">HQ1</strain>
    </source>
</reference>
<proteinExistence type="inferred from homology"/>
<dbReference type="AlphaFoldDB" id="A0A507QJ87"/>
<dbReference type="InterPro" id="IPR009097">
    <property type="entry name" value="Cyclic_Pdiesterase"/>
</dbReference>
<protein>
    <recommendedName>
        <fullName evidence="7">60S ribosomal protein L44</fullName>
    </recommendedName>
</protein>
<evidence type="ECO:0000313" key="6">
    <source>
        <dbReference type="Proteomes" id="UP000319663"/>
    </source>
</evidence>
<gene>
    <name evidence="5" type="ORF">MPDQ_003228</name>
</gene>
<dbReference type="EMBL" id="VIFY01000207">
    <property type="protein sequence ID" value="TQB68556.1"/>
    <property type="molecule type" value="Genomic_DNA"/>
</dbReference>
<dbReference type="PROSITE" id="PS51257">
    <property type="entry name" value="PROKAR_LIPOPROTEIN"/>
    <property type="match status" value="1"/>
</dbReference>
<dbReference type="Proteomes" id="UP000319663">
    <property type="component" value="Unassembled WGS sequence"/>
</dbReference>
<evidence type="ECO:0000256" key="3">
    <source>
        <dbReference type="ARBA" id="ARBA00023274"/>
    </source>
</evidence>
<dbReference type="Gene3D" id="3.10.450.80">
    <property type="match status" value="1"/>
</dbReference>
<dbReference type="GO" id="GO:0005840">
    <property type="term" value="C:ribosome"/>
    <property type="evidence" value="ECO:0007669"/>
    <property type="project" value="UniProtKB-KW"/>
</dbReference>
<dbReference type="GO" id="GO:1990904">
    <property type="term" value="C:ribonucleoprotein complex"/>
    <property type="evidence" value="ECO:0007669"/>
    <property type="project" value="UniProtKB-KW"/>
</dbReference>
<dbReference type="InterPro" id="IPR053708">
    <property type="entry name" value="Ribosomal_LSU_eL42"/>
</dbReference>
<evidence type="ECO:0000256" key="4">
    <source>
        <dbReference type="RuleBase" id="RU000666"/>
    </source>
</evidence>
<dbReference type="GO" id="GO:0006412">
    <property type="term" value="P:translation"/>
    <property type="evidence" value="ECO:0007669"/>
    <property type="project" value="InterPro"/>
</dbReference>
<dbReference type="GO" id="GO:0003735">
    <property type="term" value="F:structural constituent of ribosome"/>
    <property type="evidence" value="ECO:0007669"/>
    <property type="project" value="InterPro"/>
</dbReference>
<dbReference type="InterPro" id="IPR000552">
    <property type="entry name" value="Ribosomal_eL44"/>
</dbReference>
<accession>A0A507QJ87</accession>
<name>A0A507QJ87_MONPU</name>
<dbReference type="InterPro" id="IPR011332">
    <property type="entry name" value="Ribosomal_zn-bd"/>
</dbReference>
<keyword evidence="2 4" id="KW-0689">Ribosomal protein</keyword>
<dbReference type="FunFam" id="3.10.450.80:FF:000001">
    <property type="entry name" value="60S ribosomal protein L44"/>
    <property type="match status" value="1"/>
</dbReference>
<dbReference type="SUPFAM" id="SSF55144">
    <property type="entry name" value="LigT-like"/>
    <property type="match status" value="1"/>
</dbReference>
<dbReference type="PROSITE" id="PS01172">
    <property type="entry name" value="RIBOSOMAL_L44E"/>
    <property type="match status" value="1"/>
</dbReference>
<sequence>MTKTKSQEPVQNPFQQLIIACDDDPSLIQREYELHRSRRNVQSKAKILDREFSGWYIDEILKKLIKNEGNDGDHFVDPRNNVGFWARPPQHIRELVGEIQNEIRKVAPALWFTPLDCLHLTTLEIANSRTPFEVEKIVSSLEKGGTIPDIVNYTLDHRARLINPTVSYDATAMALSFVPAAKKGIAGAPGNEYTYHHLRRDLFDKVTASGVNIAARYTVPSAHITIARFVSQDGFSLGDPSQGRNDLDHGRVLALIEKIEEINQTLKHNYWPREDPSVPSAGEWVVNVPKTRRTYCKSKACHKHTQHKVTQYKAGKASLYAQGKRRYDRKQSGYGGQTKPVFHKKAKTTKKIVLRMECTKCKAKKQLALKRCKHFELGGDKKTKGAALVF</sequence>
<evidence type="ECO:0000313" key="5">
    <source>
        <dbReference type="EMBL" id="TQB68556.1"/>
    </source>
</evidence>
<keyword evidence="6" id="KW-1185">Reference proteome</keyword>
<dbReference type="SUPFAM" id="SSF57829">
    <property type="entry name" value="Zn-binding ribosomal proteins"/>
    <property type="match status" value="1"/>
</dbReference>
<dbReference type="PANTHER" id="PTHR10369">
    <property type="entry name" value="60S RIBOSOMAL PROTEIN L36A/L44"/>
    <property type="match status" value="1"/>
</dbReference>
<comment type="caution">
    <text evidence="5">The sequence shown here is derived from an EMBL/GenBank/DDBJ whole genome shotgun (WGS) entry which is preliminary data.</text>
</comment>
<dbReference type="Pfam" id="PF00935">
    <property type="entry name" value="Ribosomal_L44"/>
    <property type="match status" value="1"/>
</dbReference>
<evidence type="ECO:0008006" key="7">
    <source>
        <dbReference type="Google" id="ProtNLM"/>
    </source>
</evidence>
<organism evidence="5 6">
    <name type="scientific">Monascus purpureus</name>
    <name type="common">Red mold</name>
    <name type="synonym">Monascus anka</name>
    <dbReference type="NCBI Taxonomy" id="5098"/>
    <lineage>
        <taxon>Eukaryota</taxon>
        <taxon>Fungi</taxon>
        <taxon>Dikarya</taxon>
        <taxon>Ascomycota</taxon>
        <taxon>Pezizomycotina</taxon>
        <taxon>Eurotiomycetes</taxon>
        <taxon>Eurotiomycetidae</taxon>
        <taxon>Eurotiales</taxon>
        <taxon>Aspergillaceae</taxon>
        <taxon>Monascus</taxon>
    </lineage>
</organism>